<dbReference type="Pfam" id="PF21546">
    <property type="entry name" value="FGGY_C_2"/>
    <property type="match status" value="1"/>
</dbReference>
<reference evidence="6 7" key="1">
    <citation type="submission" date="2023-03" db="EMBL/GenBank/DDBJ databases">
        <authorList>
            <person name="Kaur S."/>
            <person name="Espinosa-Saiz D."/>
            <person name="Velazquez E."/>
            <person name="Menendez E."/>
            <person name="diCenzo G.C."/>
        </authorList>
    </citation>
    <scope>NUCLEOTIDE SEQUENCE [LARGE SCALE GENOMIC DNA]</scope>
    <source>
        <strain evidence="6 7">LMG 27395</strain>
    </source>
</reference>
<feature type="domain" description="Carbohydrate kinase FGGY C-terminal" evidence="5">
    <location>
        <begin position="261"/>
        <end position="441"/>
    </location>
</feature>
<keyword evidence="2" id="KW-0808">Transferase</keyword>
<keyword evidence="3 6" id="KW-0418">Kinase</keyword>
<dbReference type="Pfam" id="PF00370">
    <property type="entry name" value="FGGY_N"/>
    <property type="match status" value="1"/>
</dbReference>
<dbReference type="RefSeq" id="WP_280732409.1">
    <property type="nucleotide sequence ID" value="NZ_CP120367.1"/>
</dbReference>
<accession>A0ABY8CST9</accession>
<evidence type="ECO:0000313" key="7">
    <source>
        <dbReference type="Proteomes" id="UP001235547"/>
    </source>
</evidence>
<dbReference type="EMBL" id="CP120370">
    <property type="protein sequence ID" value="WEX81654.1"/>
    <property type="molecule type" value="Genomic_DNA"/>
</dbReference>
<keyword evidence="7" id="KW-1185">Reference proteome</keyword>
<name>A0ABY8CST9_9HYPH</name>
<dbReference type="PANTHER" id="PTHR43095">
    <property type="entry name" value="SUGAR KINASE"/>
    <property type="match status" value="1"/>
</dbReference>
<evidence type="ECO:0000259" key="4">
    <source>
        <dbReference type="Pfam" id="PF00370"/>
    </source>
</evidence>
<dbReference type="InterPro" id="IPR049382">
    <property type="entry name" value="FGGY_C_2"/>
</dbReference>
<feature type="domain" description="Carbohydrate kinase FGGY N-terminal" evidence="4">
    <location>
        <begin position="138"/>
        <end position="249"/>
    </location>
</feature>
<evidence type="ECO:0000256" key="2">
    <source>
        <dbReference type="ARBA" id="ARBA00022679"/>
    </source>
</evidence>
<sequence length="494" mass="53300">MDAATNDHGNAPATVAVLDVGKTNVKLSAVEAGGTVVETLSVPNPVLPGPPWRHHNLKSLSEWVLEMLAGLARRHPLGAFVTAGHGSGGVLTGADPDAGDGTVLPMIDYEQPLPAAVRDGYVPLAGSFLDRGSATMHAATHQARQLYWMQQREPRAFSQARWYLGLPQYWAWRLCGVAASETSFLGAQSHLWNVAERRWAPIVAHLGWERLMPPFAKAWQPLGAMRPELVRRFSLPEGLRVLTGGHDSSLNHYRYHAAGLQDFTVISTGTWIVGFSGSTPITRLDEHRGMTLNSDVFGNPLGGILTMGGREFSHIAGIDPPADDVPVEILKRLIAQQTMALPSFGDDDGLFPGSAGAGRILGPPVHTAMERKALALLYCALLTVECLEALGDDRLVVLDGSFLRDPLYAAVVAALLPGRRVRFNLDTHGVASGAALLARQEARRQPAPLILSEPIELAALETELARYAAAWWSLARAAPRLRDDIENTKGSFHG</sequence>
<gene>
    <name evidence="6" type="ORF">PYH38_001096</name>
</gene>
<evidence type="ECO:0000259" key="5">
    <source>
        <dbReference type="Pfam" id="PF21546"/>
    </source>
</evidence>
<organism evidence="6 7">
    <name type="scientific">Sinorhizobium numidicum</name>
    <dbReference type="NCBI Taxonomy" id="680248"/>
    <lineage>
        <taxon>Bacteria</taxon>
        <taxon>Pseudomonadati</taxon>
        <taxon>Pseudomonadota</taxon>
        <taxon>Alphaproteobacteria</taxon>
        <taxon>Hyphomicrobiales</taxon>
        <taxon>Rhizobiaceae</taxon>
        <taxon>Sinorhizobium/Ensifer group</taxon>
        <taxon>Sinorhizobium</taxon>
    </lineage>
</organism>
<dbReference type="InterPro" id="IPR050406">
    <property type="entry name" value="FGGY_Carb_Kinase"/>
</dbReference>
<proteinExistence type="inferred from homology"/>
<dbReference type="InterPro" id="IPR018484">
    <property type="entry name" value="FGGY_N"/>
</dbReference>
<protein>
    <submittedName>
        <fullName evidence="6">FGGY family carbohydrate kinase</fullName>
    </submittedName>
</protein>
<evidence type="ECO:0000313" key="6">
    <source>
        <dbReference type="EMBL" id="WEX81654.1"/>
    </source>
</evidence>
<evidence type="ECO:0000256" key="3">
    <source>
        <dbReference type="ARBA" id="ARBA00022777"/>
    </source>
</evidence>
<dbReference type="Proteomes" id="UP001235547">
    <property type="component" value="Chromosome 2"/>
</dbReference>
<comment type="similarity">
    <text evidence="1">Belongs to the FGGY kinase family.</text>
</comment>
<dbReference type="InterPro" id="IPR043129">
    <property type="entry name" value="ATPase_NBD"/>
</dbReference>
<dbReference type="Gene3D" id="3.30.420.40">
    <property type="match status" value="3"/>
</dbReference>
<evidence type="ECO:0000256" key="1">
    <source>
        <dbReference type="ARBA" id="ARBA00009156"/>
    </source>
</evidence>
<dbReference type="GO" id="GO:0016301">
    <property type="term" value="F:kinase activity"/>
    <property type="evidence" value="ECO:0007669"/>
    <property type="project" value="UniProtKB-KW"/>
</dbReference>
<dbReference type="SUPFAM" id="SSF53067">
    <property type="entry name" value="Actin-like ATPase domain"/>
    <property type="match status" value="1"/>
</dbReference>